<reference evidence="1" key="1">
    <citation type="submission" date="2024-03" db="EMBL/GenBank/DDBJ databases">
        <title>Whole genome sequecning of epiphytes from Marcgravia umbellata leaves.</title>
        <authorList>
            <person name="Kumar G."/>
            <person name="Savka M.A."/>
        </authorList>
    </citation>
    <scope>NUCLEOTIDE SEQUENCE</scope>
    <source>
        <strain evidence="1">RIT_BL5</strain>
    </source>
</reference>
<organism evidence="1 2">
    <name type="scientific">Saccharibacillus sacchari</name>
    <dbReference type="NCBI Taxonomy" id="456493"/>
    <lineage>
        <taxon>Bacteria</taxon>
        <taxon>Bacillati</taxon>
        <taxon>Bacillota</taxon>
        <taxon>Bacilli</taxon>
        <taxon>Bacillales</taxon>
        <taxon>Paenibacillaceae</taxon>
        <taxon>Saccharibacillus</taxon>
    </lineage>
</organism>
<dbReference type="Proteomes" id="UP001380953">
    <property type="component" value="Unassembled WGS sequence"/>
</dbReference>
<gene>
    <name evidence="1" type="ORF">WKI47_00405</name>
</gene>
<comment type="caution">
    <text evidence="1">The sequence shown here is derived from an EMBL/GenBank/DDBJ whole genome shotgun (WGS) entry which is preliminary data.</text>
</comment>
<dbReference type="EMBL" id="JBBKAR010000001">
    <property type="protein sequence ID" value="MEJ8302366.1"/>
    <property type="molecule type" value="Genomic_DNA"/>
</dbReference>
<sequence>MIMLLTVLLILLVAQTLYLLHYKIQIRDLGNQLCFIMQNRSFKRIETQLKPREIMTLIRGYNQLLDLQKKADRQYNRKNEEINATIVSSSHDIRTPLTALDGYLQLARQAEKCSDKDHYMTLAKSRIRQLSKLIDELFLYTKLQNPEYLIEQEPIDILAFLQQNLFACFDDFARQGIEPELDLPDLSVRVNGNSQAIDRVLANILGNYFTHGTGPLSVTCEEETERVRICFTNRLTDGEQVDAQRVFNRFYKEDSSRSVRSSGLGLSIVKSLMEKMNGSADAYSEPGTFAIRLTFIKAGKGEAYE</sequence>
<evidence type="ECO:0000313" key="1">
    <source>
        <dbReference type="EMBL" id="MEJ8302366.1"/>
    </source>
</evidence>
<keyword evidence="2" id="KW-1185">Reference proteome</keyword>
<proteinExistence type="predicted"/>
<accession>A0ACC6P645</accession>
<keyword evidence="1" id="KW-0418">Kinase</keyword>
<protein>
    <submittedName>
        <fullName evidence="1">HAMP domain-containing sensor histidine kinase</fullName>
    </submittedName>
</protein>
<keyword evidence="1" id="KW-0808">Transferase</keyword>
<evidence type="ECO:0000313" key="2">
    <source>
        <dbReference type="Proteomes" id="UP001380953"/>
    </source>
</evidence>
<name>A0ACC6P645_9BACL</name>